<gene>
    <name evidence="2" type="ORF">NCTC7878_02979</name>
</gene>
<reference evidence="2 3" key="1">
    <citation type="submission" date="2018-06" db="EMBL/GenBank/DDBJ databases">
        <authorList>
            <consortium name="Pathogen Informatics"/>
            <person name="Doyle S."/>
        </authorList>
    </citation>
    <scope>NUCLEOTIDE SEQUENCE [LARGE SCALE GENOMIC DNA]</scope>
    <source>
        <strain evidence="2 3">NCTC7878</strain>
    </source>
</reference>
<evidence type="ECO:0000313" key="3">
    <source>
        <dbReference type="Proteomes" id="UP000249913"/>
    </source>
</evidence>
<dbReference type="Proteomes" id="UP000249913">
    <property type="component" value="Unassembled WGS sequence"/>
</dbReference>
<dbReference type="AlphaFoldDB" id="A0A2X2MDP8"/>
<sequence>MKQKKSKNIFWVFSILAVIFLVLFSLLLVHQCTNDDFNIYITRCNLWNWIYYKEKISRKRLAISYIDNNTR</sequence>
<evidence type="ECO:0000256" key="1">
    <source>
        <dbReference type="SAM" id="Phobius"/>
    </source>
</evidence>
<protein>
    <submittedName>
        <fullName evidence="2">Uncharacterized protein</fullName>
    </submittedName>
</protein>
<dbReference type="EMBL" id="UAUX01000012">
    <property type="protein sequence ID" value="SPZ99830.1"/>
    <property type="molecule type" value="Genomic_DNA"/>
</dbReference>
<feature type="transmembrane region" description="Helical" evidence="1">
    <location>
        <begin position="9"/>
        <end position="29"/>
    </location>
</feature>
<keyword evidence="1" id="KW-0472">Membrane</keyword>
<keyword evidence="1" id="KW-0812">Transmembrane</keyword>
<evidence type="ECO:0000313" key="2">
    <source>
        <dbReference type="EMBL" id="SPZ99830.1"/>
    </source>
</evidence>
<keyword evidence="1" id="KW-1133">Transmembrane helix</keyword>
<proteinExistence type="predicted"/>
<name>A0A2X2MDP8_STAAU</name>
<accession>A0A2X2MDP8</accession>
<organism evidence="2 3">
    <name type="scientific">Staphylococcus aureus</name>
    <dbReference type="NCBI Taxonomy" id="1280"/>
    <lineage>
        <taxon>Bacteria</taxon>
        <taxon>Bacillati</taxon>
        <taxon>Bacillota</taxon>
        <taxon>Bacilli</taxon>
        <taxon>Bacillales</taxon>
        <taxon>Staphylococcaceae</taxon>
        <taxon>Staphylococcus</taxon>
    </lineage>
</organism>